<dbReference type="EMBL" id="FP103042">
    <property type="protein sequence ID" value="CAX23409.1"/>
    <property type="molecule type" value="Genomic_DNA"/>
</dbReference>
<accession>C7CIJ2</accession>
<dbReference type="AlphaFoldDB" id="C7CIJ2"/>
<gene>
    <name evidence="1" type="ORF">METD_I1819</name>
</gene>
<reference evidence="2" key="1">
    <citation type="journal article" date="2009" name="PLoS ONE">
        <title>Methylobacterium genome sequences: a reference blueprint to investigate microbial metabolism of C1 compounds from natural and industrial sources.</title>
        <authorList>
            <person name="Vuilleumier S."/>
            <person name="Chistoserdova L."/>
            <person name="Lee M.-C."/>
            <person name="Bringel F."/>
            <person name="Lajus A."/>
            <person name="Zhou Y."/>
            <person name="Gourion B."/>
            <person name="Barbe V."/>
            <person name="Chang J."/>
            <person name="Cruveiller S."/>
            <person name="Dossat C."/>
            <person name="Gillett W."/>
            <person name="Gruffaz C."/>
            <person name="Haugen E."/>
            <person name="Hourcade E."/>
            <person name="Levy R."/>
            <person name="Mangenot S."/>
            <person name="Muller E."/>
            <person name="Nadalig T."/>
            <person name="Pagni M."/>
            <person name="Penny C."/>
            <person name="Peyraud R."/>
            <person name="Robinson D.G."/>
            <person name="Roche D."/>
            <person name="Rouy Z."/>
            <person name="Saenampechek C."/>
            <person name="Salvignol G."/>
            <person name="Vallenet D."/>
            <person name="Wu Z."/>
            <person name="Marx C.J."/>
            <person name="Vorholt J.A."/>
            <person name="Olson M.V."/>
            <person name="Kaul R."/>
            <person name="Weissenbach J."/>
            <person name="Medigue C."/>
            <person name="Lidstrom M.E."/>
        </authorList>
    </citation>
    <scope>NUCLEOTIDE SEQUENCE [LARGE SCALE GENOMIC DNA]</scope>
    <source>
        <strain evidence="2">DSM 6343 / CIP 106787 / DM4</strain>
    </source>
</reference>
<evidence type="ECO:0000313" key="2">
    <source>
        <dbReference type="Proteomes" id="UP000008070"/>
    </source>
</evidence>
<protein>
    <submittedName>
        <fullName evidence="1">Uncharacterized protein</fullName>
    </submittedName>
</protein>
<dbReference type="Proteomes" id="UP000008070">
    <property type="component" value="Chromosome"/>
</dbReference>
<proteinExistence type="predicted"/>
<dbReference type="KEGG" id="mdi:METDI1819"/>
<dbReference type="HOGENOM" id="CLU_2955245_0_0_5"/>
<name>C7CIJ2_METED</name>
<evidence type="ECO:0000313" key="1">
    <source>
        <dbReference type="EMBL" id="CAX23409.1"/>
    </source>
</evidence>
<organism evidence="1 2">
    <name type="scientific">Methylorubrum extorquens (strain DSM 6343 / CIP 106787 / DM4)</name>
    <name type="common">Methylobacterium extorquens</name>
    <dbReference type="NCBI Taxonomy" id="661410"/>
    <lineage>
        <taxon>Bacteria</taxon>
        <taxon>Pseudomonadati</taxon>
        <taxon>Pseudomonadota</taxon>
        <taxon>Alphaproteobacteria</taxon>
        <taxon>Hyphomicrobiales</taxon>
        <taxon>Methylobacteriaceae</taxon>
        <taxon>Methylorubrum</taxon>
    </lineage>
</organism>
<sequence length="59" mass="6238">MMSTIGPGIDRAAGQTVPAHNSRARCCVNEAVATLRGVTHGSETGWRPASLLFPKLSIF</sequence>